<dbReference type="RefSeq" id="WP_135941944.1">
    <property type="nucleotide sequence ID" value="NZ_SRYK01000008.1"/>
</dbReference>
<dbReference type="EMBL" id="SRYK01000008">
    <property type="protein sequence ID" value="TGY56520.1"/>
    <property type="molecule type" value="Genomic_DNA"/>
</dbReference>
<evidence type="ECO:0000313" key="8">
    <source>
        <dbReference type="EMBL" id="TGY56520.1"/>
    </source>
</evidence>
<comment type="subcellular location">
    <subcellularLocation>
        <location evidence="1">Cell membrane</location>
        <topology evidence="1">Multi-pass membrane protein</topology>
    </subcellularLocation>
</comment>
<proteinExistence type="predicted"/>
<reference evidence="8 9" key="1">
    <citation type="submission" date="2019-04" db="EMBL/GenBank/DDBJ databases">
        <title>Microbes associate with the intestines of laboratory mice.</title>
        <authorList>
            <person name="Navarre W."/>
            <person name="Wong E."/>
            <person name="Huang K."/>
            <person name="Tropini C."/>
            <person name="Ng K."/>
            <person name="Yu B."/>
        </authorList>
    </citation>
    <scope>NUCLEOTIDE SEQUENCE [LARGE SCALE GENOMIC DNA]</scope>
    <source>
        <strain evidence="8 9">NM26_J9</strain>
    </source>
</reference>
<dbReference type="PANTHER" id="PTHR47371:SF3">
    <property type="entry name" value="PHOSPHOGLYCEROL TRANSFERASE I"/>
    <property type="match status" value="1"/>
</dbReference>
<dbReference type="InterPro" id="IPR017850">
    <property type="entry name" value="Alkaline_phosphatase_core_sf"/>
</dbReference>
<evidence type="ECO:0000256" key="5">
    <source>
        <dbReference type="ARBA" id="ARBA00022989"/>
    </source>
</evidence>
<comment type="caution">
    <text evidence="8">The sequence shown here is derived from an EMBL/GenBank/DDBJ whole genome shotgun (WGS) entry which is preliminary data.</text>
</comment>
<dbReference type="Pfam" id="PF00884">
    <property type="entry name" value="Sulfatase"/>
    <property type="match status" value="1"/>
</dbReference>
<protein>
    <submittedName>
        <fullName evidence="8">LTA synthase family protein</fullName>
    </submittedName>
</protein>
<dbReference type="SUPFAM" id="SSF53649">
    <property type="entry name" value="Alkaline phosphatase-like"/>
    <property type="match status" value="1"/>
</dbReference>
<dbReference type="InterPro" id="IPR000917">
    <property type="entry name" value="Sulfatase_N"/>
</dbReference>
<dbReference type="Proteomes" id="UP000306855">
    <property type="component" value="Unassembled WGS sequence"/>
</dbReference>
<gene>
    <name evidence="8" type="ORF">E5340_02980</name>
</gene>
<dbReference type="AlphaFoldDB" id="A0A4V3RPS7"/>
<comment type="pathway">
    <text evidence="2">Cell wall biogenesis; lipoteichoic acid biosynthesis.</text>
</comment>
<evidence type="ECO:0000256" key="6">
    <source>
        <dbReference type="ARBA" id="ARBA00023136"/>
    </source>
</evidence>
<evidence type="ECO:0000256" key="2">
    <source>
        <dbReference type="ARBA" id="ARBA00004936"/>
    </source>
</evidence>
<feature type="domain" description="Sulfatase N-terminal" evidence="7">
    <location>
        <begin position="73"/>
        <end position="350"/>
    </location>
</feature>
<keyword evidence="4" id="KW-0812">Transmembrane</keyword>
<evidence type="ECO:0000256" key="1">
    <source>
        <dbReference type="ARBA" id="ARBA00004651"/>
    </source>
</evidence>
<dbReference type="CDD" id="cd16015">
    <property type="entry name" value="LTA_synthase"/>
    <property type="match status" value="1"/>
</dbReference>
<dbReference type="InterPro" id="IPR050448">
    <property type="entry name" value="OpgB/LTA_synthase_biosynth"/>
</dbReference>
<sequence>MEKTGNDPTFYNQLAGAQKNGPVLQFLNNLDVQVMERPADYSAKKLAQIKERYIKRAKQIDQTRLNTLEDQIVIFGLSESFADPTQVPGIKLPADPIANVRKLKQQTTAGYMISSGYGGGTANMEYMALTGLNLANFSPTLPTPYTQLVPQQKYAPSIANYFPESVAIHPYIGVYYSRPEVYAKFGFDRFMYLGSKYSIKHQKKIDRSPYLSDETAFANTLDQIKQAKKGLFINLVTMQNHFPYYNNYYDGSERFTPTVSAAKDEGVQNMVKDFSMGLYHSDQAIQKFIEQIEHIKKPITFVFYGDHLPGIYPTVDMKQNGLALHKTDYFIYSNAYARQHGAKNLTKATKLVSPTAFPALVSAQVNAKVSPYYALLTDVWQKLPVLTLDITENTINNYNTNMQLLTQDGEAVAKNNLTKEQRQLLEDYKLVQYDLTAGEQYLKGTFIK</sequence>
<accession>A0A4V3RPS7</accession>
<dbReference type="PANTHER" id="PTHR47371">
    <property type="entry name" value="LIPOTEICHOIC ACID SYNTHASE"/>
    <property type="match status" value="1"/>
</dbReference>
<evidence type="ECO:0000256" key="3">
    <source>
        <dbReference type="ARBA" id="ARBA00022475"/>
    </source>
</evidence>
<evidence type="ECO:0000259" key="7">
    <source>
        <dbReference type="Pfam" id="PF00884"/>
    </source>
</evidence>
<evidence type="ECO:0000313" key="9">
    <source>
        <dbReference type="Proteomes" id="UP000306855"/>
    </source>
</evidence>
<evidence type="ECO:0000256" key="4">
    <source>
        <dbReference type="ARBA" id="ARBA00022692"/>
    </source>
</evidence>
<keyword evidence="5" id="KW-1133">Transmembrane helix</keyword>
<dbReference type="Gene3D" id="3.40.720.10">
    <property type="entry name" value="Alkaline Phosphatase, subunit A"/>
    <property type="match status" value="1"/>
</dbReference>
<keyword evidence="3" id="KW-1003">Cell membrane</keyword>
<keyword evidence="6" id="KW-0472">Membrane</keyword>
<organism evidence="8 9">
    <name type="scientific">Ligilactobacillus murinus</name>
    <dbReference type="NCBI Taxonomy" id="1622"/>
    <lineage>
        <taxon>Bacteria</taxon>
        <taxon>Bacillati</taxon>
        <taxon>Bacillota</taxon>
        <taxon>Bacilli</taxon>
        <taxon>Lactobacillales</taxon>
        <taxon>Lactobacillaceae</taxon>
        <taxon>Ligilactobacillus</taxon>
    </lineage>
</organism>
<dbReference type="GO" id="GO:0005886">
    <property type="term" value="C:plasma membrane"/>
    <property type="evidence" value="ECO:0007669"/>
    <property type="project" value="UniProtKB-SubCell"/>
</dbReference>
<name>A0A4V3RPS7_9LACO</name>